<feature type="compositionally biased region" description="Basic and acidic residues" evidence="1">
    <location>
        <begin position="1"/>
        <end position="13"/>
    </location>
</feature>
<dbReference type="EMBL" id="GBEZ01011616">
    <property type="protein sequence ID" value="JAC74187.1"/>
    <property type="molecule type" value="Transcribed_RNA"/>
</dbReference>
<feature type="region of interest" description="Disordered" evidence="1">
    <location>
        <begin position="169"/>
        <end position="204"/>
    </location>
</feature>
<reference evidence="2" key="1">
    <citation type="submission" date="2014-05" db="EMBL/GenBank/DDBJ databases">
        <title>The transcriptome of the halophilic microalga Tetraselmis sp. GSL018 isolated from the Great Salt Lake, Utah.</title>
        <authorList>
            <person name="Jinkerson R.E."/>
            <person name="D'Adamo S."/>
            <person name="Posewitz M.C."/>
        </authorList>
    </citation>
    <scope>NUCLEOTIDE SEQUENCE</scope>
    <source>
        <strain evidence="2">GSL018</strain>
    </source>
</reference>
<sequence length="204" mass="21877">RAPRRPRPEDRRRALGQRPLVHGRLGQRVAPEGPARELGGVRAGKGRDRGRHRRGAVARPVRAEGEGLHVAGEGVAPEVRGDGGLYIGERRAEVVAGRRGLLRGPVPEPEGGIEGKAVERVALDGVWAVRWSLRRSRHRARQPGEGRPEELWASSSRYAASRVEASARYPSNTWRAPMGTAAAGAAPSSSQALDPSIARSSANV</sequence>
<name>A0A061RMS2_9CHLO</name>
<dbReference type="AlphaFoldDB" id="A0A061RMS2"/>
<feature type="region of interest" description="Disordered" evidence="1">
    <location>
        <begin position="135"/>
        <end position="156"/>
    </location>
</feature>
<organism evidence="2">
    <name type="scientific">Tetraselmis sp. GSL018</name>
    <dbReference type="NCBI Taxonomy" id="582737"/>
    <lineage>
        <taxon>Eukaryota</taxon>
        <taxon>Viridiplantae</taxon>
        <taxon>Chlorophyta</taxon>
        <taxon>core chlorophytes</taxon>
        <taxon>Chlorodendrophyceae</taxon>
        <taxon>Chlorodendrales</taxon>
        <taxon>Chlorodendraceae</taxon>
        <taxon>Tetraselmis</taxon>
    </lineage>
</organism>
<evidence type="ECO:0000313" key="2">
    <source>
        <dbReference type="EMBL" id="JAC74187.1"/>
    </source>
</evidence>
<feature type="compositionally biased region" description="Low complexity" evidence="1">
    <location>
        <begin position="176"/>
        <end position="192"/>
    </location>
</feature>
<protein>
    <submittedName>
        <fullName evidence="2">Uncharacterized protein</fullName>
    </submittedName>
</protein>
<proteinExistence type="predicted"/>
<feature type="region of interest" description="Disordered" evidence="1">
    <location>
        <begin position="1"/>
        <end position="56"/>
    </location>
</feature>
<feature type="non-terminal residue" evidence="2">
    <location>
        <position position="1"/>
    </location>
</feature>
<accession>A0A061RMS2</accession>
<gene>
    <name evidence="2" type="ORF">TSPGSL018_26653</name>
</gene>
<evidence type="ECO:0000256" key="1">
    <source>
        <dbReference type="SAM" id="MobiDB-lite"/>
    </source>
</evidence>